<name>A0A4R1MXT5_9FIRM</name>
<reference evidence="9 10" key="1">
    <citation type="submission" date="2019-03" db="EMBL/GenBank/DDBJ databases">
        <title>Genomic Encyclopedia of Type Strains, Phase IV (KMG-IV): sequencing the most valuable type-strain genomes for metagenomic binning, comparative biology and taxonomic classification.</title>
        <authorList>
            <person name="Goeker M."/>
        </authorList>
    </citation>
    <scope>NUCLEOTIDE SEQUENCE [LARGE SCALE GENOMIC DNA]</scope>
    <source>
        <strain evidence="9 10">DSM 24176</strain>
    </source>
</reference>
<dbReference type="EMBL" id="SMGQ01000011">
    <property type="protein sequence ID" value="TCK98088.1"/>
    <property type="molecule type" value="Genomic_DNA"/>
</dbReference>
<organism evidence="9 10">
    <name type="scientific">Natranaerovirga hydrolytica</name>
    <dbReference type="NCBI Taxonomy" id="680378"/>
    <lineage>
        <taxon>Bacteria</taxon>
        <taxon>Bacillati</taxon>
        <taxon>Bacillota</taxon>
        <taxon>Clostridia</taxon>
        <taxon>Lachnospirales</taxon>
        <taxon>Natranaerovirgaceae</taxon>
        <taxon>Natranaerovirga</taxon>
    </lineage>
</organism>
<evidence type="ECO:0000256" key="3">
    <source>
        <dbReference type="ARBA" id="ARBA00022475"/>
    </source>
</evidence>
<keyword evidence="6 8" id="KW-1133">Transmembrane helix</keyword>
<keyword evidence="4 8" id="KW-0812">Transmembrane</keyword>
<feature type="transmembrane region" description="Helical" evidence="8">
    <location>
        <begin position="97"/>
        <end position="119"/>
    </location>
</feature>
<evidence type="ECO:0000256" key="1">
    <source>
        <dbReference type="ARBA" id="ARBA00004651"/>
    </source>
</evidence>
<accession>A0A4R1MXT5</accession>
<sequence>MLKRFLVLSLIVLIGYILQSTLFQYLDVFQVAPNILLIITVSFALIRGKLEGAFIGFFCGLLMDIFFGRIIGFNALMYMYIGYFNGFVYKLFFKESLLIPTLMVLVSTFAYGFSYYVFAFLLRGRTEIWYYLYRIVIPEMVYTTFITLFLYRIILYINNKLELKEKGV</sequence>
<comment type="similarity">
    <text evidence="2">Belongs to the MreD family.</text>
</comment>
<gene>
    <name evidence="9" type="ORF">EDC19_0505</name>
</gene>
<evidence type="ECO:0000256" key="6">
    <source>
        <dbReference type="ARBA" id="ARBA00022989"/>
    </source>
</evidence>
<dbReference type="GO" id="GO:0005886">
    <property type="term" value="C:plasma membrane"/>
    <property type="evidence" value="ECO:0007669"/>
    <property type="project" value="UniProtKB-SubCell"/>
</dbReference>
<evidence type="ECO:0000313" key="10">
    <source>
        <dbReference type="Proteomes" id="UP000294545"/>
    </source>
</evidence>
<proteinExistence type="inferred from homology"/>
<dbReference type="InterPro" id="IPR017225">
    <property type="entry name" value="Cell_shape_determin_MreD_prd"/>
</dbReference>
<keyword evidence="10" id="KW-1185">Reference proteome</keyword>
<comment type="subcellular location">
    <subcellularLocation>
        <location evidence="1">Cell membrane</location>
        <topology evidence="1">Multi-pass membrane protein</topology>
    </subcellularLocation>
</comment>
<dbReference type="AlphaFoldDB" id="A0A4R1MXT5"/>
<evidence type="ECO:0000313" key="9">
    <source>
        <dbReference type="EMBL" id="TCK98088.1"/>
    </source>
</evidence>
<comment type="caution">
    <text evidence="9">The sequence shown here is derived from an EMBL/GenBank/DDBJ whole genome shotgun (WGS) entry which is preliminary data.</text>
</comment>
<evidence type="ECO:0000256" key="4">
    <source>
        <dbReference type="ARBA" id="ARBA00022692"/>
    </source>
</evidence>
<evidence type="ECO:0000256" key="8">
    <source>
        <dbReference type="SAM" id="Phobius"/>
    </source>
</evidence>
<dbReference type="Proteomes" id="UP000294545">
    <property type="component" value="Unassembled WGS sequence"/>
</dbReference>
<protein>
    <submittedName>
        <fullName evidence="9">Rod shape-determining protein MreD</fullName>
    </submittedName>
</protein>
<keyword evidence="3" id="KW-1003">Cell membrane</keyword>
<evidence type="ECO:0000256" key="2">
    <source>
        <dbReference type="ARBA" id="ARBA00007776"/>
    </source>
</evidence>
<dbReference type="OrthoDB" id="9796616at2"/>
<feature type="transmembrane region" description="Helical" evidence="8">
    <location>
        <begin position="131"/>
        <end position="154"/>
    </location>
</feature>
<dbReference type="RefSeq" id="WP_132280027.1">
    <property type="nucleotide sequence ID" value="NZ_SMGQ01000011.1"/>
</dbReference>
<keyword evidence="5" id="KW-0133">Cell shape</keyword>
<dbReference type="PIRSF" id="PIRSF037497">
    <property type="entry name" value="MreD_Clostridium/Treponema_prd"/>
    <property type="match status" value="1"/>
</dbReference>
<dbReference type="Pfam" id="PF04093">
    <property type="entry name" value="MreD"/>
    <property type="match status" value="1"/>
</dbReference>
<evidence type="ECO:0000256" key="5">
    <source>
        <dbReference type="ARBA" id="ARBA00022960"/>
    </source>
</evidence>
<keyword evidence="7 8" id="KW-0472">Membrane</keyword>
<evidence type="ECO:0000256" key="7">
    <source>
        <dbReference type="ARBA" id="ARBA00023136"/>
    </source>
</evidence>
<feature type="transmembrane region" description="Helical" evidence="8">
    <location>
        <begin position="53"/>
        <end position="77"/>
    </location>
</feature>
<dbReference type="GO" id="GO:0008360">
    <property type="term" value="P:regulation of cell shape"/>
    <property type="evidence" value="ECO:0007669"/>
    <property type="project" value="UniProtKB-KW"/>
</dbReference>
<dbReference type="InterPro" id="IPR007227">
    <property type="entry name" value="Cell_shape_determining_MreD"/>
</dbReference>
<dbReference type="NCBIfam" id="TIGR03426">
    <property type="entry name" value="shape_MreD"/>
    <property type="match status" value="1"/>
</dbReference>